<accession>A0A0D2NHI0</accession>
<evidence type="ECO:0008006" key="3">
    <source>
        <dbReference type="Google" id="ProtNLM"/>
    </source>
</evidence>
<keyword evidence="2" id="KW-1185">Reference proteome</keyword>
<dbReference type="OrthoDB" id="2745898at2759"/>
<protein>
    <recommendedName>
        <fullName evidence="3">F-box domain-containing protein</fullName>
    </recommendedName>
</protein>
<dbReference type="AlphaFoldDB" id="A0A0D2NHI0"/>
<reference evidence="2" key="1">
    <citation type="submission" date="2014-04" db="EMBL/GenBank/DDBJ databases">
        <title>Evolutionary Origins and Diversification of the Mycorrhizal Mutualists.</title>
        <authorList>
            <consortium name="DOE Joint Genome Institute"/>
            <consortium name="Mycorrhizal Genomics Consortium"/>
            <person name="Kohler A."/>
            <person name="Kuo A."/>
            <person name="Nagy L.G."/>
            <person name="Floudas D."/>
            <person name="Copeland A."/>
            <person name="Barry K.W."/>
            <person name="Cichocki N."/>
            <person name="Veneault-Fourrey C."/>
            <person name="LaButti K."/>
            <person name="Lindquist E.A."/>
            <person name="Lipzen A."/>
            <person name="Lundell T."/>
            <person name="Morin E."/>
            <person name="Murat C."/>
            <person name="Riley R."/>
            <person name="Ohm R."/>
            <person name="Sun H."/>
            <person name="Tunlid A."/>
            <person name="Henrissat B."/>
            <person name="Grigoriev I.V."/>
            <person name="Hibbett D.S."/>
            <person name="Martin F."/>
        </authorList>
    </citation>
    <scope>NUCLEOTIDE SEQUENCE [LARGE SCALE GENOMIC DNA]</scope>
    <source>
        <strain evidence="2">FD-334 SS-4</strain>
    </source>
</reference>
<proteinExistence type="predicted"/>
<name>A0A0D2NHI0_HYPSF</name>
<evidence type="ECO:0000313" key="1">
    <source>
        <dbReference type="EMBL" id="KJA16091.1"/>
    </source>
</evidence>
<sequence>MDSCPRLPWELFECFLEELGSQELNSAVREALANCALVCHIFHFKASGYLFSDIVVTKIGAETSEHARTAKRLKDLHHIFTANETLAPRVRSFSIATSVGPVEPRVGRTLILGNQHLPRILTALTALHHFGWSNYRLAFPWDALSDSIRIALRTVFGRPTLRSLALECMDNVPPADIACCTGLTHLRLMHVDPPPNLDTPSEVPVLRLESLTEYNSPRMVNALLGGAAPLVELRALSVWMRHDEQVAAAWALMQRVAPTLEELNIPELSHFRYPTLIPGPVDLGVLARLRTLSLGCRLTTLDRVIFPLGVAGLLREPKSPTRLEHLALRLDWVDCTVGSEEARFLREPGWGALDDALARREVYPALREVGLTLRMGYGWVEDADGRPPGGVVRMKEKVQRLAEGLLAKVAASGAVKVSVNLFLYKSIYASEMSQI</sequence>
<organism evidence="1 2">
    <name type="scientific">Hypholoma sublateritium (strain FD-334 SS-4)</name>
    <dbReference type="NCBI Taxonomy" id="945553"/>
    <lineage>
        <taxon>Eukaryota</taxon>
        <taxon>Fungi</taxon>
        <taxon>Dikarya</taxon>
        <taxon>Basidiomycota</taxon>
        <taxon>Agaricomycotina</taxon>
        <taxon>Agaricomycetes</taxon>
        <taxon>Agaricomycetidae</taxon>
        <taxon>Agaricales</taxon>
        <taxon>Agaricineae</taxon>
        <taxon>Strophariaceae</taxon>
        <taxon>Hypholoma</taxon>
    </lineage>
</organism>
<evidence type="ECO:0000313" key="2">
    <source>
        <dbReference type="Proteomes" id="UP000054270"/>
    </source>
</evidence>
<dbReference type="EMBL" id="KN817628">
    <property type="protein sequence ID" value="KJA16091.1"/>
    <property type="molecule type" value="Genomic_DNA"/>
</dbReference>
<dbReference type="Proteomes" id="UP000054270">
    <property type="component" value="Unassembled WGS sequence"/>
</dbReference>
<gene>
    <name evidence="1" type="ORF">HYPSUDRAFT_71611</name>
</gene>